<evidence type="ECO:0000313" key="2">
    <source>
        <dbReference type="EMBL" id="MCL1104945.1"/>
    </source>
</evidence>
<dbReference type="RefSeq" id="WP_188924534.1">
    <property type="nucleotide sequence ID" value="NZ_BMQI01000011.1"/>
</dbReference>
<reference evidence="2" key="1">
    <citation type="submission" date="2022-01" db="EMBL/GenBank/DDBJ databases">
        <title>Whole genome-based taxonomy of the Shewanellaceae.</title>
        <authorList>
            <person name="Martin-Rodriguez A.J."/>
        </authorList>
    </citation>
    <scope>NUCLEOTIDE SEQUENCE</scope>
    <source>
        <strain evidence="2">DSM 23803</strain>
    </source>
</reference>
<keyword evidence="1" id="KW-1133">Transmembrane helix</keyword>
<accession>A0A9X1ZAM6</accession>
<organism evidence="2 3">
    <name type="scientific">Shewanella algicola</name>
    <dbReference type="NCBI Taxonomy" id="640633"/>
    <lineage>
        <taxon>Bacteria</taxon>
        <taxon>Pseudomonadati</taxon>
        <taxon>Pseudomonadota</taxon>
        <taxon>Gammaproteobacteria</taxon>
        <taxon>Alteromonadales</taxon>
        <taxon>Shewanellaceae</taxon>
        <taxon>Shewanella</taxon>
    </lineage>
</organism>
<feature type="transmembrane region" description="Helical" evidence="1">
    <location>
        <begin position="6"/>
        <end position="24"/>
    </location>
</feature>
<dbReference type="Proteomes" id="UP001139408">
    <property type="component" value="Unassembled WGS sequence"/>
</dbReference>
<evidence type="ECO:0000313" key="3">
    <source>
        <dbReference type="Proteomes" id="UP001139408"/>
    </source>
</evidence>
<keyword evidence="1" id="KW-0812">Transmembrane</keyword>
<evidence type="ECO:0000256" key="1">
    <source>
        <dbReference type="SAM" id="Phobius"/>
    </source>
</evidence>
<protein>
    <submittedName>
        <fullName evidence="2">Uncharacterized protein</fullName>
    </submittedName>
</protein>
<dbReference type="AlphaFoldDB" id="A0A9X1ZAM6"/>
<dbReference type="EMBL" id="JAKILJ010000011">
    <property type="protein sequence ID" value="MCL1104945.1"/>
    <property type="molecule type" value="Genomic_DNA"/>
</dbReference>
<name>A0A9X1ZAM6_9GAMM</name>
<comment type="caution">
    <text evidence="2">The sequence shown here is derived from an EMBL/GenBank/DDBJ whole genome shotgun (WGS) entry which is preliminary data.</text>
</comment>
<keyword evidence="3" id="KW-1185">Reference proteome</keyword>
<keyword evidence="1" id="KW-0472">Membrane</keyword>
<proteinExistence type="predicted"/>
<gene>
    <name evidence="2" type="ORF">L2749_06680</name>
</gene>
<feature type="transmembrane region" description="Helical" evidence="1">
    <location>
        <begin position="36"/>
        <end position="60"/>
    </location>
</feature>
<sequence>MDVNATKIGQIIFVLTIIVVFFTLKFAKGKTTNLPLIGFYAILLNVIFAPAGWVFCWYWSTKPLLPKK</sequence>